<keyword evidence="1" id="KW-0812">Transmembrane</keyword>
<proteinExistence type="predicted"/>
<evidence type="ECO:0000313" key="3">
    <source>
        <dbReference type="Proteomes" id="UP000824091"/>
    </source>
</evidence>
<dbReference type="AlphaFoldDB" id="A0A9D1I5W7"/>
<reference evidence="2" key="2">
    <citation type="journal article" date="2021" name="PeerJ">
        <title>Extensive microbial diversity within the chicken gut microbiome revealed by metagenomics and culture.</title>
        <authorList>
            <person name="Gilroy R."/>
            <person name="Ravi A."/>
            <person name="Getino M."/>
            <person name="Pursley I."/>
            <person name="Horton D.L."/>
            <person name="Alikhan N.F."/>
            <person name="Baker D."/>
            <person name="Gharbi K."/>
            <person name="Hall N."/>
            <person name="Watson M."/>
            <person name="Adriaenssens E.M."/>
            <person name="Foster-Nyarko E."/>
            <person name="Jarju S."/>
            <person name="Secka A."/>
            <person name="Antonio M."/>
            <person name="Oren A."/>
            <person name="Chaudhuri R.R."/>
            <person name="La Ragione R."/>
            <person name="Hildebrand F."/>
            <person name="Pallen M.J."/>
        </authorList>
    </citation>
    <scope>NUCLEOTIDE SEQUENCE</scope>
    <source>
        <strain evidence="2">11300</strain>
    </source>
</reference>
<evidence type="ECO:0000256" key="1">
    <source>
        <dbReference type="SAM" id="Phobius"/>
    </source>
</evidence>
<gene>
    <name evidence="2" type="ORF">IAD16_05340</name>
</gene>
<sequence>MSKRKEEKREQEYYRKKIGEKLEEAYLSIPMGEPPSEETIKKWIQIADQKRAKRLKRKRILLSSAAAVVLCVGVCATCILHTPEAVAGNSGEVKIEEGMDSKEQYNSENSVPEEIKKEFLWFDYIPNDFNFSKAIVERVENLNTLYVFYENHNENLIEIKELKSVKETYTSNKISSGTERETWNGIEVYVKSYYTGEKATIYTCIYEDISIEVTVPEDFEKAEVQKMLEEAVRD</sequence>
<dbReference type="Proteomes" id="UP000824091">
    <property type="component" value="Unassembled WGS sequence"/>
</dbReference>
<dbReference type="EMBL" id="DVMO01000081">
    <property type="protein sequence ID" value="HIU27783.1"/>
    <property type="molecule type" value="Genomic_DNA"/>
</dbReference>
<name>A0A9D1I5W7_9FIRM</name>
<accession>A0A9D1I5W7</accession>
<keyword evidence="1" id="KW-1133">Transmembrane helix</keyword>
<evidence type="ECO:0000313" key="2">
    <source>
        <dbReference type="EMBL" id="HIU27783.1"/>
    </source>
</evidence>
<reference evidence="2" key="1">
    <citation type="submission" date="2020-10" db="EMBL/GenBank/DDBJ databases">
        <authorList>
            <person name="Gilroy R."/>
        </authorList>
    </citation>
    <scope>NUCLEOTIDE SEQUENCE</scope>
    <source>
        <strain evidence="2">11300</strain>
    </source>
</reference>
<protein>
    <recommendedName>
        <fullName evidence="4">DUF4367 domain-containing protein</fullName>
    </recommendedName>
</protein>
<evidence type="ECO:0008006" key="4">
    <source>
        <dbReference type="Google" id="ProtNLM"/>
    </source>
</evidence>
<keyword evidence="1" id="KW-0472">Membrane</keyword>
<comment type="caution">
    <text evidence="2">The sequence shown here is derived from an EMBL/GenBank/DDBJ whole genome shotgun (WGS) entry which is preliminary data.</text>
</comment>
<feature type="transmembrane region" description="Helical" evidence="1">
    <location>
        <begin position="60"/>
        <end position="82"/>
    </location>
</feature>
<organism evidence="2 3">
    <name type="scientific">Candidatus Fimisoma avicola</name>
    <dbReference type="NCBI Taxonomy" id="2840826"/>
    <lineage>
        <taxon>Bacteria</taxon>
        <taxon>Bacillati</taxon>
        <taxon>Bacillota</taxon>
        <taxon>Clostridia</taxon>
        <taxon>Eubacteriales</taxon>
        <taxon>Candidatus Fimisoma</taxon>
    </lineage>
</organism>